<feature type="compositionally biased region" description="Basic and acidic residues" evidence="3">
    <location>
        <begin position="339"/>
        <end position="353"/>
    </location>
</feature>
<dbReference type="Pfam" id="PF16899">
    <property type="entry name" value="Cyclin_C_2"/>
    <property type="match status" value="1"/>
</dbReference>
<feature type="compositionally biased region" description="Basic and acidic residues" evidence="3">
    <location>
        <begin position="360"/>
        <end position="370"/>
    </location>
</feature>
<evidence type="ECO:0000256" key="1">
    <source>
        <dbReference type="ARBA" id="ARBA00008638"/>
    </source>
</evidence>
<evidence type="ECO:0000256" key="2">
    <source>
        <dbReference type="ARBA" id="ARBA00023127"/>
    </source>
</evidence>
<dbReference type="GO" id="GO:0016538">
    <property type="term" value="F:cyclin-dependent protein serine/threonine kinase regulator activity"/>
    <property type="evidence" value="ECO:0007669"/>
    <property type="project" value="InterPro"/>
</dbReference>
<feature type="domain" description="Cyclin-like" evidence="4">
    <location>
        <begin position="92"/>
        <end position="176"/>
    </location>
</feature>
<dbReference type="SUPFAM" id="SSF47954">
    <property type="entry name" value="Cyclin-like"/>
    <property type="match status" value="2"/>
</dbReference>
<comment type="similarity">
    <text evidence="1">Belongs to the cyclin family. Cyclin C subfamily.</text>
</comment>
<feature type="region of interest" description="Disordered" evidence="3">
    <location>
        <begin position="332"/>
        <end position="381"/>
    </location>
</feature>
<evidence type="ECO:0000259" key="4">
    <source>
        <dbReference type="SMART" id="SM00385"/>
    </source>
</evidence>
<comment type="caution">
    <text evidence="5">The sequence shown here is derived from an EMBL/GenBank/DDBJ whole genome shotgun (WGS) entry which is preliminary data.</text>
</comment>
<reference evidence="5" key="1">
    <citation type="submission" date="2020-02" db="EMBL/GenBank/DDBJ databases">
        <authorList>
            <person name="Palmer J.M."/>
        </authorList>
    </citation>
    <scope>NUCLEOTIDE SEQUENCE</scope>
    <source>
        <strain evidence="5">EPUS1.4</strain>
        <tissue evidence="5">Thallus</tissue>
    </source>
</reference>
<dbReference type="Gene3D" id="1.10.472.10">
    <property type="entry name" value="Cyclin-like"/>
    <property type="match status" value="1"/>
</dbReference>
<dbReference type="InterPro" id="IPR043198">
    <property type="entry name" value="Cyclin/Ssn8"/>
</dbReference>
<proteinExistence type="inferred from homology"/>
<feature type="region of interest" description="Disordered" evidence="3">
    <location>
        <begin position="50"/>
        <end position="73"/>
    </location>
</feature>
<dbReference type="OrthoDB" id="340962at2759"/>
<evidence type="ECO:0000313" key="6">
    <source>
        <dbReference type="Proteomes" id="UP000606974"/>
    </source>
</evidence>
<evidence type="ECO:0000313" key="5">
    <source>
        <dbReference type="EMBL" id="KAF7507200.1"/>
    </source>
</evidence>
<dbReference type="PANTHER" id="PTHR10026">
    <property type="entry name" value="CYCLIN"/>
    <property type="match status" value="1"/>
</dbReference>
<dbReference type="InterPro" id="IPR013763">
    <property type="entry name" value="Cyclin-like_dom"/>
</dbReference>
<gene>
    <name evidence="5" type="ORF">GJ744_010882</name>
</gene>
<organism evidence="5 6">
    <name type="scientific">Endocarpon pusillum</name>
    <dbReference type="NCBI Taxonomy" id="364733"/>
    <lineage>
        <taxon>Eukaryota</taxon>
        <taxon>Fungi</taxon>
        <taxon>Dikarya</taxon>
        <taxon>Ascomycota</taxon>
        <taxon>Pezizomycotina</taxon>
        <taxon>Eurotiomycetes</taxon>
        <taxon>Chaetothyriomycetidae</taxon>
        <taxon>Verrucariales</taxon>
        <taxon>Verrucariaceae</taxon>
        <taxon>Endocarpon</taxon>
    </lineage>
</organism>
<dbReference type="CDD" id="cd20525">
    <property type="entry name" value="CYCLIN_CCNH_rpt2"/>
    <property type="match status" value="1"/>
</dbReference>
<dbReference type="EMBL" id="JAACFV010000073">
    <property type="protein sequence ID" value="KAF7507200.1"/>
    <property type="molecule type" value="Genomic_DNA"/>
</dbReference>
<dbReference type="CDD" id="cd20524">
    <property type="entry name" value="CYCLIN_CCNH_rpt1"/>
    <property type="match status" value="1"/>
</dbReference>
<keyword evidence="2" id="KW-0195">Cyclin</keyword>
<protein>
    <recommendedName>
        <fullName evidence="4">Cyclin-like domain-containing protein</fullName>
    </recommendedName>
</protein>
<dbReference type="AlphaFoldDB" id="A0A8H7ALB1"/>
<dbReference type="GO" id="GO:0006357">
    <property type="term" value="P:regulation of transcription by RNA polymerase II"/>
    <property type="evidence" value="ECO:0007669"/>
    <property type="project" value="InterPro"/>
</dbReference>
<dbReference type="InterPro" id="IPR031658">
    <property type="entry name" value="Cyclin_C_2"/>
</dbReference>
<dbReference type="InterPro" id="IPR036915">
    <property type="entry name" value="Cyclin-like_sf"/>
</dbReference>
<name>A0A8H7ALB1_9EURO</name>
<accession>A0A8H7ALB1</accession>
<sequence length="381" mass="43126">MIEDDIYRSSTQYRYWSYTSEALASLRQSTNELASERVRAAFGRIRDAKKVQNAQQSDHKSGEGVEGGQDPAKDVETLTVEEELRVVHWGCSKIIETGKVTTPPIPMEIRATAIQFLRRFYLTNSPMTYHPKQILTCALFLATKTDHWHIPLSTFVDKIPGTEEKDVRAPEFLLMQGLRFTLDVRHPMRGLEGGVGEILKLFEEKMLRLDGPDPKGRVGKAADRASQFLRVAAQMTDVYFLYTPSQIWLAALMAADSDLANAYLASKMDHLGPAAASLRAKLELTIRSCADMLSNYKSEDEANEVEQKEMKKEMKRIGRKLHLCQNPEKMDLVAVTKQKTAEKREGSESDKERVSKKRKLEREKLERDGDVFGPSLKNSNA</sequence>
<evidence type="ECO:0000256" key="3">
    <source>
        <dbReference type="SAM" id="MobiDB-lite"/>
    </source>
</evidence>
<dbReference type="SMART" id="SM00385">
    <property type="entry name" value="CYCLIN"/>
    <property type="match status" value="1"/>
</dbReference>
<dbReference type="Proteomes" id="UP000606974">
    <property type="component" value="Unassembled WGS sequence"/>
</dbReference>
<keyword evidence="6" id="KW-1185">Reference proteome</keyword>